<dbReference type="AlphaFoldDB" id="A0A3D9XSA8"/>
<dbReference type="FunFam" id="3.40.309.10:FF:000012">
    <property type="entry name" value="Betaine aldehyde dehydrogenase"/>
    <property type="match status" value="1"/>
</dbReference>
<evidence type="ECO:0000259" key="5">
    <source>
        <dbReference type="Pfam" id="PF00171"/>
    </source>
</evidence>
<evidence type="ECO:0000256" key="3">
    <source>
        <dbReference type="PROSITE-ProRule" id="PRU10007"/>
    </source>
</evidence>
<dbReference type="PROSITE" id="PS00687">
    <property type="entry name" value="ALDEHYDE_DEHYDR_GLU"/>
    <property type="match status" value="1"/>
</dbReference>
<sequence>MPQDDTHLELCPAARDYLGRRRYGPLIDGVETGAGSTDLIETFNPSTGDSLGHIVAGTAEDIDAAVRAARTAFEGPWSEWSPYQRQAMLMRLYDHIDQNYEELAQIESTDMGMPITRTRGTKDFILRTIQFFASQALNIKGETLQNGLAGNVASMTVKAPVGVIGGIIPWNGPLGSQWWVLGAVLATGCTVVLKPAEDACLSILRTVEMLHEAGLPNGVVNVVTGRGSVAGDALARHPGVDRIAFTGSTVTGRKIIEASAVNIKKLQLELGGKSPDIIFADADLDKAVPGAALAVFNNSGQICYAGTRVLVERSIAKEFAERVAAFVKTLRIGYGMDENANLGPVISEAQIARVMSYIEIGGKEGAKLVCGGSRLGGDFANGYFVEPTVFSEVSNDMTIAREEIFGPVMSIIPFDSAEEAIRIGNSTEYGLGGAVWTSNISAAMKVVNGIHTGVMWVNFYGQVDPLVGFGGTKMSGYGAKGTSAHLDTYLYTKSVYINII</sequence>
<protein>
    <submittedName>
        <fullName evidence="6">Aldehyde dehydrogenase (NAD+)</fullName>
    </submittedName>
</protein>
<feature type="active site" evidence="3">
    <location>
        <position position="269"/>
    </location>
</feature>
<keyword evidence="2 4" id="KW-0560">Oxidoreductase</keyword>
<dbReference type="EMBL" id="QTUJ01000001">
    <property type="protein sequence ID" value="REF73334.1"/>
    <property type="molecule type" value="Genomic_DNA"/>
</dbReference>
<evidence type="ECO:0000256" key="2">
    <source>
        <dbReference type="ARBA" id="ARBA00023002"/>
    </source>
</evidence>
<reference evidence="6 7" key="1">
    <citation type="submission" date="2018-08" db="EMBL/GenBank/DDBJ databases">
        <title>Genomic Encyclopedia of Archaeal and Bacterial Type Strains, Phase II (KMG-II): from individual species to whole genera.</title>
        <authorList>
            <person name="Goeker M."/>
        </authorList>
    </citation>
    <scope>NUCLEOTIDE SEQUENCE [LARGE SCALE GENOMIC DNA]</scope>
    <source>
        <strain evidence="6 7">DSM 17099</strain>
    </source>
</reference>
<dbReference type="InterPro" id="IPR016161">
    <property type="entry name" value="Ald_DH/histidinol_DH"/>
</dbReference>
<comment type="caution">
    <text evidence="6">The sequence shown here is derived from an EMBL/GenBank/DDBJ whole genome shotgun (WGS) entry which is preliminary data.</text>
</comment>
<comment type="similarity">
    <text evidence="1 4">Belongs to the aldehyde dehydrogenase family.</text>
</comment>
<dbReference type="Pfam" id="PF00171">
    <property type="entry name" value="Aldedh"/>
    <property type="match status" value="1"/>
</dbReference>
<evidence type="ECO:0000313" key="6">
    <source>
        <dbReference type="EMBL" id="REF73334.1"/>
    </source>
</evidence>
<gene>
    <name evidence="6" type="ORF">BDD41_1887</name>
</gene>
<name>A0A3D9XSA8_PARVE</name>
<evidence type="ECO:0000256" key="4">
    <source>
        <dbReference type="RuleBase" id="RU003345"/>
    </source>
</evidence>
<evidence type="ECO:0000256" key="1">
    <source>
        <dbReference type="ARBA" id="ARBA00009986"/>
    </source>
</evidence>
<dbReference type="InterPro" id="IPR016163">
    <property type="entry name" value="Ald_DH_C"/>
</dbReference>
<accession>A0A3D9XSA8</accession>
<dbReference type="GO" id="GO:0016620">
    <property type="term" value="F:oxidoreductase activity, acting on the aldehyde or oxo group of donors, NAD or NADP as acceptor"/>
    <property type="evidence" value="ECO:0007669"/>
    <property type="project" value="InterPro"/>
</dbReference>
<dbReference type="Gene3D" id="3.40.605.10">
    <property type="entry name" value="Aldehyde Dehydrogenase, Chain A, domain 1"/>
    <property type="match status" value="1"/>
</dbReference>
<dbReference type="Gene3D" id="3.40.309.10">
    <property type="entry name" value="Aldehyde Dehydrogenase, Chain A, domain 2"/>
    <property type="match status" value="1"/>
</dbReference>
<dbReference type="InterPro" id="IPR016162">
    <property type="entry name" value="Ald_DH_N"/>
</dbReference>
<dbReference type="PANTHER" id="PTHR11699">
    <property type="entry name" value="ALDEHYDE DEHYDROGENASE-RELATED"/>
    <property type="match status" value="1"/>
</dbReference>
<dbReference type="SUPFAM" id="SSF53720">
    <property type="entry name" value="ALDH-like"/>
    <property type="match status" value="1"/>
</dbReference>
<dbReference type="RefSeq" id="WP_116221431.1">
    <property type="nucleotide sequence ID" value="NZ_CP038196.1"/>
</dbReference>
<feature type="domain" description="Aldehyde dehydrogenase" evidence="5">
    <location>
        <begin position="38"/>
        <end position="495"/>
    </location>
</feature>
<dbReference type="FunFam" id="3.40.605.10:FF:000007">
    <property type="entry name" value="NAD/NADP-dependent betaine aldehyde dehydrogenase"/>
    <property type="match status" value="1"/>
</dbReference>
<dbReference type="InterPro" id="IPR015590">
    <property type="entry name" value="Aldehyde_DH_dom"/>
</dbReference>
<dbReference type="InterPro" id="IPR029510">
    <property type="entry name" value="Ald_DH_CS_GLU"/>
</dbReference>
<dbReference type="Proteomes" id="UP000256941">
    <property type="component" value="Unassembled WGS sequence"/>
</dbReference>
<evidence type="ECO:0000313" key="7">
    <source>
        <dbReference type="Proteomes" id="UP000256941"/>
    </source>
</evidence>
<organism evidence="6 7">
    <name type="scientific">Paracoccus versutus</name>
    <name type="common">Thiobacillus versutus</name>
    <dbReference type="NCBI Taxonomy" id="34007"/>
    <lineage>
        <taxon>Bacteria</taxon>
        <taxon>Pseudomonadati</taxon>
        <taxon>Pseudomonadota</taxon>
        <taxon>Alphaproteobacteria</taxon>
        <taxon>Rhodobacterales</taxon>
        <taxon>Paracoccaceae</taxon>
        <taxon>Paracoccus</taxon>
    </lineage>
</organism>
<proteinExistence type="inferred from homology"/>